<keyword evidence="3" id="KW-1185">Reference proteome</keyword>
<reference evidence="2" key="1">
    <citation type="journal article" date="2020" name="New Phytol.">
        <title>Comparative genomics reveals dynamic genome evolution in host specialist ectomycorrhizal fungi.</title>
        <authorList>
            <person name="Lofgren L.A."/>
            <person name="Nguyen N.H."/>
            <person name="Vilgalys R."/>
            <person name="Ruytinx J."/>
            <person name="Liao H.L."/>
            <person name="Branco S."/>
            <person name="Kuo A."/>
            <person name="LaButti K."/>
            <person name="Lipzen A."/>
            <person name="Andreopoulos W."/>
            <person name="Pangilinan J."/>
            <person name="Riley R."/>
            <person name="Hundley H."/>
            <person name="Na H."/>
            <person name="Barry K."/>
            <person name="Grigoriev I.V."/>
            <person name="Stajich J.E."/>
            <person name="Kennedy P.G."/>
        </authorList>
    </citation>
    <scope>NUCLEOTIDE SEQUENCE</scope>
    <source>
        <strain evidence="2">FC203</strain>
    </source>
</reference>
<accession>A0AAD4DVY1</accession>
<organism evidence="2 3">
    <name type="scientific">Suillus fuscotomentosus</name>
    <dbReference type="NCBI Taxonomy" id="1912939"/>
    <lineage>
        <taxon>Eukaryota</taxon>
        <taxon>Fungi</taxon>
        <taxon>Dikarya</taxon>
        <taxon>Basidiomycota</taxon>
        <taxon>Agaricomycotina</taxon>
        <taxon>Agaricomycetes</taxon>
        <taxon>Agaricomycetidae</taxon>
        <taxon>Boletales</taxon>
        <taxon>Suillineae</taxon>
        <taxon>Suillaceae</taxon>
        <taxon>Suillus</taxon>
    </lineage>
</organism>
<evidence type="ECO:0000256" key="1">
    <source>
        <dbReference type="SAM" id="MobiDB-lite"/>
    </source>
</evidence>
<feature type="region of interest" description="Disordered" evidence="1">
    <location>
        <begin position="319"/>
        <end position="350"/>
    </location>
</feature>
<dbReference type="EMBL" id="JABBWK010000071">
    <property type="protein sequence ID" value="KAG1895075.1"/>
    <property type="molecule type" value="Genomic_DNA"/>
</dbReference>
<evidence type="ECO:0000313" key="3">
    <source>
        <dbReference type="Proteomes" id="UP001195769"/>
    </source>
</evidence>
<protein>
    <submittedName>
        <fullName evidence="2">Uncharacterized protein</fullName>
    </submittedName>
</protein>
<proteinExistence type="predicted"/>
<gene>
    <name evidence="2" type="ORF">F5891DRAFT_1194585</name>
</gene>
<dbReference type="RefSeq" id="XP_041220651.1">
    <property type="nucleotide sequence ID" value="XM_041367958.1"/>
</dbReference>
<sequence>MDHGFFDVSIEYVVPLMESVWSYYISRCGNDIAERWSISELDRGAIWEPFKSLAYSSPFWITPKTPLAAAMHWGRKLGESLPTLAGFSLQSLSITIWYTPRPPVTSHVYTERSTIEFMADPVWPAGQWQDPHYRDHLANTLFHQLSTANVDESKLVEGILRLPSQYQEQGAFELGGTSARTGPIVRLSPSQAFGTNDEVFWPQPELAVPGSSQLLQPFESFPASQATQDQILSLASDPGQATPLGSGAQTLPVIVQSLRYQAPVGQNHPGAVTNPRLQSSQGNCSIPHALSQRQLSLGSFGLTLPLPVNNDATKMLQHTRIQRPSSKQQTSSNTAPRDVPRARRSKATTSNSIDIVSQSLLIQVNEEAATKMMSLNFEEGFFPTTDELTARAEEALDDVVARHADEGIKNWRSTDGEALINKLKGTITVLHREFAERIGNALTGFQLTFDTSESKEEMDLRRHAVVTTMLLDDSFLDGHLEFQINANESRTFCVPFAHLTIIDFMEHMLLRQHYSRFIPFHQDGKWQTCIRNTICFIAALCRSKMRQAVSIDVTPFPSQQDKDWYAAAIKDTRSFTGDKETGFNYFIRAVPSMLGVSNYGVLAQNSVE</sequence>
<comment type="caution">
    <text evidence="2">The sequence shown here is derived from an EMBL/GenBank/DDBJ whole genome shotgun (WGS) entry which is preliminary data.</text>
</comment>
<feature type="compositionally biased region" description="Polar residues" evidence="1">
    <location>
        <begin position="322"/>
        <end position="335"/>
    </location>
</feature>
<evidence type="ECO:0000313" key="2">
    <source>
        <dbReference type="EMBL" id="KAG1895075.1"/>
    </source>
</evidence>
<dbReference type="GeneID" id="64662256"/>
<dbReference type="Proteomes" id="UP001195769">
    <property type="component" value="Unassembled WGS sequence"/>
</dbReference>
<dbReference type="AlphaFoldDB" id="A0AAD4DVY1"/>
<name>A0AAD4DVY1_9AGAM</name>